<dbReference type="Gene3D" id="1.10.555.10">
    <property type="entry name" value="Rho GTPase activation protein"/>
    <property type="match status" value="1"/>
</dbReference>
<dbReference type="InterPro" id="IPR004012">
    <property type="entry name" value="Run_dom"/>
</dbReference>
<proteinExistence type="predicted"/>
<dbReference type="PROSITE" id="PS50826">
    <property type="entry name" value="RUN"/>
    <property type="match status" value="1"/>
</dbReference>
<accession>A0A7S2RLH2</accession>
<dbReference type="PANTHER" id="PTHR23354">
    <property type="entry name" value="NUCLEOLAR PROTEIN 7/ESTROGEN RECEPTOR COACTIVATOR-RELATED"/>
    <property type="match status" value="1"/>
</dbReference>
<feature type="compositionally biased region" description="Basic and acidic residues" evidence="1">
    <location>
        <begin position="865"/>
        <end position="876"/>
    </location>
</feature>
<dbReference type="Pfam" id="PF02759">
    <property type="entry name" value="RUN"/>
    <property type="match status" value="1"/>
</dbReference>
<dbReference type="InterPro" id="IPR000198">
    <property type="entry name" value="RhoGAP_dom"/>
</dbReference>
<dbReference type="SUPFAM" id="SSF48350">
    <property type="entry name" value="GTPase activation domain, GAP"/>
    <property type="match status" value="1"/>
</dbReference>
<dbReference type="InterPro" id="IPR008936">
    <property type="entry name" value="Rho_GTPase_activation_prot"/>
</dbReference>
<feature type="compositionally biased region" description="Polar residues" evidence="1">
    <location>
        <begin position="903"/>
        <end position="924"/>
    </location>
</feature>
<dbReference type="AlphaFoldDB" id="A0A7S2RLH2"/>
<evidence type="ECO:0000259" key="5">
    <source>
        <dbReference type="PROSITE" id="PS51886"/>
    </source>
</evidence>
<evidence type="ECO:0000259" key="3">
    <source>
        <dbReference type="PROSITE" id="PS50826"/>
    </source>
</evidence>
<dbReference type="CDD" id="cd17671">
    <property type="entry name" value="RUN"/>
    <property type="match status" value="1"/>
</dbReference>
<sequence length="1117" mass="124913">MSWLFGPSDSEKQRRAQGMQRERLELLREFKTSIQATFEFVSVGSKETGQTGARVGDYELSEKNDRVVEDLLMWLERCMWHGLRTEAKVRKRNAYGKYEFSKVSDISIWNYIQFFATIGTKQETQAVDALHNINSRFAASVMDVRDLLFVRSNTGKGRAWLRLALTEKILDAAVGKICSEPGILNTYYNSFALLRDEEASNIFVSLLSGLNGLQFKLHTDLEWFDKRDPPLRRPVMLIPAGSPVTPPRSPTNVGRVLHPFIGGKTEGAEMSAGRKSPEKLELDILRKKLDNVSKKQAASEQNSNPKPAPSGWKGMLAGAVDYATQAVSIHTTNQKGGTMDKGLLRNFEAKNKAALALHKRALEKIHAKLKARRELKLKTEPVIGVSLDLLVQSITTSALAYQEPRIAVPDILLRCVALVWSTVTEYEAQGKLIQNLAVRAEHQHEHYGEVLKLKHYLLQLGGDGLTIYSRVGVDTDLDTAFECICTRTRAGIANSEKMCDPTLVVGLIKLFLRQLPEPLMPFEVHEPMLLCMGIEEEDARIRNLECLVDTIPTSHKASLEIVLLLLNKLSTIDASHVTADELAASIFRPGVVGEERDTHHHAATEQEVGKFKTTCRLLLEMEQHHEKVLANVQADILSLRKLLAEKHNRIRKARDGLSRALGNSSMEDIQPCLDTLWNVLGDNQDNSKVLLVSDGWKERGSMNCDLSSEFRGGGETALYDLTYFVKRHSKKAVQILKAGRYPFIQSACQVSRMTANILDITMQDFDASSKSLSHNVASKPWWGMLNDPESIHRVFCMALLLLDMNFIESNATTMDFNKVIQETKFQMLDLLSLEPRSVNQLWHQWIQQRAERMILKAEVEEKEKAQLEKAKARESTTKPNPPQAANDVESSPKATTDMAITSPALSSTDHKANSSTDVSPPTTVAEMQSTLQKRGSSYMDELLPQLLDSTETLTKTHVSKLETSLPTSYHGYDWALAFSTSKHGADINDFYRLASKHDASLLIIKDTDGGIFGGFCATPWKKSTGGYVGSGECFVFTLEPEFNAYRWSQSNSYFMLPNEDSLSMGGGGGVFGIFIDEDLQTGQSESCETFNNPVLSSTTDFEIQSMELWVFKVRNRS</sequence>
<dbReference type="Pfam" id="PF07534">
    <property type="entry name" value="TLD"/>
    <property type="match status" value="1"/>
</dbReference>
<dbReference type="PROSITE" id="PS50238">
    <property type="entry name" value="RHOGAP"/>
    <property type="match status" value="1"/>
</dbReference>
<reference evidence="6" key="1">
    <citation type="submission" date="2021-01" db="EMBL/GenBank/DDBJ databases">
        <authorList>
            <person name="Corre E."/>
            <person name="Pelletier E."/>
            <person name="Niang G."/>
            <person name="Scheremetjew M."/>
            <person name="Finn R."/>
            <person name="Kale V."/>
            <person name="Holt S."/>
            <person name="Cochrane G."/>
            <person name="Meng A."/>
            <person name="Brown T."/>
            <person name="Cohen L."/>
        </authorList>
    </citation>
    <scope>NUCLEOTIDE SEQUENCE</scope>
    <source>
        <strain evidence="6">NY070348D</strain>
    </source>
</reference>
<feature type="domain" description="RUN" evidence="3">
    <location>
        <begin position="62"/>
        <end position="222"/>
    </location>
</feature>
<dbReference type="Gene3D" id="1.20.58.900">
    <property type="match status" value="1"/>
</dbReference>
<feature type="region of interest" description="Disordered" evidence="1">
    <location>
        <begin position="865"/>
        <end position="924"/>
    </location>
</feature>
<dbReference type="SMART" id="SM00593">
    <property type="entry name" value="RUN"/>
    <property type="match status" value="1"/>
</dbReference>
<organism evidence="6">
    <name type="scientific">Mucochytrium quahogii</name>
    <dbReference type="NCBI Taxonomy" id="96639"/>
    <lineage>
        <taxon>Eukaryota</taxon>
        <taxon>Sar</taxon>
        <taxon>Stramenopiles</taxon>
        <taxon>Bigyra</taxon>
        <taxon>Labyrinthulomycetes</taxon>
        <taxon>Thraustochytrida</taxon>
        <taxon>Thraustochytriidae</taxon>
        <taxon>Mucochytrium</taxon>
    </lineage>
</organism>
<evidence type="ECO:0000259" key="4">
    <source>
        <dbReference type="PROSITE" id="PS51335"/>
    </source>
</evidence>
<feature type="domain" description="TLDc" evidence="5">
    <location>
        <begin position="951"/>
        <end position="1112"/>
    </location>
</feature>
<dbReference type="InterPro" id="IPR037213">
    <property type="entry name" value="Run_dom_sf"/>
</dbReference>
<dbReference type="InterPro" id="IPR006571">
    <property type="entry name" value="TLDc_dom"/>
</dbReference>
<dbReference type="Pfam" id="PF00620">
    <property type="entry name" value="RhoGAP"/>
    <property type="match status" value="1"/>
</dbReference>
<evidence type="ECO:0000256" key="1">
    <source>
        <dbReference type="SAM" id="MobiDB-lite"/>
    </source>
</evidence>
<dbReference type="SMART" id="SM00324">
    <property type="entry name" value="RhoGAP"/>
    <property type="match status" value="1"/>
</dbReference>
<dbReference type="InterPro" id="IPR006816">
    <property type="entry name" value="ELMO_dom"/>
</dbReference>
<gene>
    <name evidence="6" type="ORF">QSP1433_LOCUS4680</name>
</gene>
<evidence type="ECO:0008006" key="7">
    <source>
        <dbReference type="Google" id="ProtNLM"/>
    </source>
</evidence>
<protein>
    <recommendedName>
        <fullName evidence="7">TLDc domain-containing protein</fullName>
    </recommendedName>
</protein>
<dbReference type="CDD" id="cd00159">
    <property type="entry name" value="RhoGAP"/>
    <property type="match status" value="1"/>
</dbReference>
<dbReference type="PROSITE" id="PS51886">
    <property type="entry name" value="TLDC"/>
    <property type="match status" value="1"/>
</dbReference>
<evidence type="ECO:0000259" key="2">
    <source>
        <dbReference type="PROSITE" id="PS50238"/>
    </source>
</evidence>
<name>A0A7S2RLH2_9STRA</name>
<dbReference type="EMBL" id="HBHK01007631">
    <property type="protein sequence ID" value="CAD9674397.1"/>
    <property type="molecule type" value="Transcribed_RNA"/>
</dbReference>
<feature type="compositionally biased region" description="Polar residues" evidence="1">
    <location>
        <begin position="294"/>
        <end position="305"/>
    </location>
</feature>
<dbReference type="SMART" id="SM00584">
    <property type="entry name" value="TLDc"/>
    <property type="match status" value="1"/>
</dbReference>
<dbReference type="GO" id="GO:0007165">
    <property type="term" value="P:signal transduction"/>
    <property type="evidence" value="ECO:0007669"/>
    <property type="project" value="InterPro"/>
</dbReference>
<dbReference type="SUPFAM" id="SSF140741">
    <property type="entry name" value="RUN domain-like"/>
    <property type="match status" value="1"/>
</dbReference>
<feature type="region of interest" description="Disordered" evidence="1">
    <location>
        <begin position="293"/>
        <end position="313"/>
    </location>
</feature>
<evidence type="ECO:0000313" key="6">
    <source>
        <dbReference type="EMBL" id="CAD9674397.1"/>
    </source>
</evidence>
<dbReference type="PROSITE" id="PS51335">
    <property type="entry name" value="ELMO"/>
    <property type="match status" value="1"/>
</dbReference>
<feature type="domain" description="ELMO" evidence="4">
    <location>
        <begin position="668"/>
        <end position="831"/>
    </location>
</feature>
<feature type="domain" description="Rho-GAP" evidence="2">
    <location>
        <begin position="431"/>
        <end position="629"/>
    </location>
</feature>
<dbReference type="Pfam" id="PF04727">
    <property type="entry name" value="ELMO_CED12"/>
    <property type="match status" value="1"/>
</dbReference>